<dbReference type="RefSeq" id="WP_021797865.1">
    <property type="nucleotide sequence ID" value="NZ_ACVN02000209.1"/>
</dbReference>
<evidence type="ECO:0000256" key="1">
    <source>
        <dbReference type="ARBA" id="ARBA00005254"/>
    </source>
</evidence>
<dbReference type="InterPro" id="IPR001753">
    <property type="entry name" value="Enoyl-CoA_hydra/iso"/>
</dbReference>
<name>U2QDZ4_9ACTN</name>
<comment type="similarity">
    <text evidence="1 5">Belongs to the enoyl-CoA hydratase/isomerase family.</text>
</comment>
<dbReference type="PANTHER" id="PTHR11941:SF54">
    <property type="entry name" value="ENOYL-COA HYDRATASE, MITOCHONDRIAL"/>
    <property type="match status" value="1"/>
</dbReference>
<dbReference type="AlphaFoldDB" id="U2QDZ4"/>
<dbReference type="FunFam" id="1.10.12.10:FF:000001">
    <property type="entry name" value="Probable enoyl-CoA hydratase, mitochondrial"/>
    <property type="match status" value="1"/>
</dbReference>
<evidence type="ECO:0000256" key="5">
    <source>
        <dbReference type="RuleBase" id="RU003707"/>
    </source>
</evidence>
<keyword evidence="2" id="KW-0456">Lyase</keyword>
<sequence>MNSREILCEKDGPVVVVTLNRPEVHNALSTAMIHDLVAIAEEYDRDESARALLITGAGDRAFCAGRDLRLGHERGVGERHDAYSPEQRLFSEVGKPIIAAVNGAAIGGGAEVLLGTDLRVMSERAVIALPEATLGLVPYGGAHVRLPQQIPWAHAMEMLLTGRRYSAQEAFRLGLVNCVVPPEEVRDRAMGLAARIAQNAPVALRKIKEAVRAAYNLSFRDAFHVEWQIATEALATQDAQEGVAAFLEKREPVFRGR</sequence>
<gene>
    <name evidence="6" type="ORF">HMPREF0682_2704</name>
</gene>
<protein>
    <submittedName>
        <fullName evidence="6">Enoyl-CoA hydratase/isomerase family protein</fullName>
    </submittedName>
</protein>
<proteinExistence type="inferred from homology"/>
<comment type="caution">
    <text evidence="6">The sequence shown here is derived from an EMBL/GenBank/DDBJ whole genome shotgun (WGS) entry which is preliminary data.</text>
</comment>
<dbReference type="EMBL" id="ACVN02000209">
    <property type="protein sequence ID" value="ERK54646.1"/>
    <property type="molecule type" value="Genomic_DNA"/>
</dbReference>
<dbReference type="Gene3D" id="3.90.226.10">
    <property type="entry name" value="2-enoyl-CoA Hydratase, Chain A, domain 1"/>
    <property type="match status" value="1"/>
</dbReference>
<dbReference type="PROSITE" id="PS00166">
    <property type="entry name" value="ENOYL_COA_HYDRATASE"/>
    <property type="match status" value="1"/>
</dbReference>
<dbReference type="InterPro" id="IPR018376">
    <property type="entry name" value="Enoyl-CoA_hyd/isom_CS"/>
</dbReference>
<dbReference type="Proteomes" id="UP000017052">
    <property type="component" value="Unassembled WGS sequence"/>
</dbReference>
<dbReference type="GO" id="GO:0006635">
    <property type="term" value="P:fatty acid beta-oxidation"/>
    <property type="evidence" value="ECO:0007669"/>
    <property type="project" value="TreeGrafter"/>
</dbReference>
<dbReference type="InterPro" id="IPR014748">
    <property type="entry name" value="Enoyl-CoA_hydra_C"/>
</dbReference>
<dbReference type="SUPFAM" id="SSF52096">
    <property type="entry name" value="ClpP/crotonase"/>
    <property type="match status" value="1"/>
</dbReference>
<evidence type="ECO:0000256" key="2">
    <source>
        <dbReference type="ARBA" id="ARBA00023239"/>
    </source>
</evidence>
<evidence type="ECO:0000313" key="6">
    <source>
        <dbReference type="EMBL" id="ERK54646.1"/>
    </source>
</evidence>
<dbReference type="GO" id="GO:0016853">
    <property type="term" value="F:isomerase activity"/>
    <property type="evidence" value="ECO:0007669"/>
    <property type="project" value="UniProtKB-KW"/>
</dbReference>
<keyword evidence="7" id="KW-1185">Reference proteome</keyword>
<dbReference type="Gene3D" id="1.10.12.10">
    <property type="entry name" value="Lyase 2-enoyl-coa Hydratase, Chain A, domain 2"/>
    <property type="match status" value="1"/>
</dbReference>
<dbReference type="InterPro" id="IPR029045">
    <property type="entry name" value="ClpP/crotonase-like_dom_sf"/>
</dbReference>
<comment type="catalytic activity">
    <reaction evidence="3">
        <text>a (3S)-3-hydroxyacyl-CoA = a (2E)-enoyl-CoA + H2O</text>
        <dbReference type="Rhea" id="RHEA:16105"/>
        <dbReference type="ChEBI" id="CHEBI:15377"/>
        <dbReference type="ChEBI" id="CHEBI:57318"/>
        <dbReference type="ChEBI" id="CHEBI:58856"/>
        <dbReference type="EC" id="4.2.1.17"/>
    </reaction>
</comment>
<accession>U2QDZ4</accession>
<evidence type="ECO:0000313" key="7">
    <source>
        <dbReference type="Proteomes" id="UP000017052"/>
    </source>
</evidence>
<comment type="catalytic activity">
    <reaction evidence="4">
        <text>a 4-saturated-(3S)-3-hydroxyacyl-CoA = a (3E)-enoyl-CoA + H2O</text>
        <dbReference type="Rhea" id="RHEA:20724"/>
        <dbReference type="ChEBI" id="CHEBI:15377"/>
        <dbReference type="ChEBI" id="CHEBI:58521"/>
        <dbReference type="ChEBI" id="CHEBI:137480"/>
        <dbReference type="EC" id="4.2.1.17"/>
    </reaction>
</comment>
<dbReference type="Pfam" id="PF00378">
    <property type="entry name" value="ECH_1"/>
    <property type="match status" value="1"/>
</dbReference>
<dbReference type="CDD" id="cd06558">
    <property type="entry name" value="crotonase-like"/>
    <property type="match status" value="1"/>
</dbReference>
<dbReference type="PANTHER" id="PTHR11941">
    <property type="entry name" value="ENOYL-COA HYDRATASE-RELATED"/>
    <property type="match status" value="1"/>
</dbReference>
<dbReference type="GO" id="GO:0004300">
    <property type="term" value="F:enoyl-CoA hydratase activity"/>
    <property type="evidence" value="ECO:0007669"/>
    <property type="project" value="UniProtKB-EC"/>
</dbReference>
<dbReference type="GeneID" id="95359392"/>
<evidence type="ECO:0000256" key="4">
    <source>
        <dbReference type="ARBA" id="ARBA00023717"/>
    </source>
</evidence>
<organism evidence="6 7">
    <name type="scientific">Propionibacterium acidifaciens F0233</name>
    <dbReference type="NCBI Taxonomy" id="553198"/>
    <lineage>
        <taxon>Bacteria</taxon>
        <taxon>Bacillati</taxon>
        <taxon>Actinomycetota</taxon>
        <taxon>Actinomycetes</taxon>
        <taxon>Propionibacteriales</taxon>
        <taxon>Propionibacteriaceae</taxon>
        <taxon>Propionibacterium</taxon>
    </lineage>
</organism>
<evidence type="ECO:0000256" key="3">
    <source>
        <dbReference type="ARBA" id="ARBA00023709"/>
    </source>
</evidence>
<reference evidence="6" key="1">
    <citation type="submission" date="2013-08" db="EMBL/GenBank/DDBJ databases">
        <authorList>
            <person name="Durkin A.S."/>
            <person name="Haft D.R."/>
            <person name="McCorrison J."/>
            <person name="Torralba M."/>
            <person name="Gillis M."/>
            <person name="Haft D.H."/>
            <person name="Methe B."/>
            <person name="Sutton G."/>
            <person name="Nelson K.E."/>
        </authorList>
    </citation>
    <scope>NUCLEOTIDE SEQUENCE [LARGE SCALE GENOMIC DNA]</scope>
    <source>
        <strain evidence="6">F0233</strain>
    </source>
</reference>